<dbReference type="EMBL" id="MU001631">
    <property type="protein sequence ID" value="KAF2487595.1"/>
    <property type="molecule type" value="Genomic_DNA"/>
</dbReference>
<evidence type="ECO:0000313" key="5">
    <source>
        <dbReference type="EMBL" id="KAF2487595.1"/>
    </source>
</evidence>
<dbReference type="Pfam" id="PF16558">
    <property type="entry name" value="AZUL"/>
    <property type="match status" value="1"/>
</dbReference>
<keyword evidence="6" id="KW-1185">Reference proteome</keyword>
<keyword evidence="2" id="KW-0833">Ubl conjugation pathway</keyword>
<dbReference type="GO" id="GO:0006511">
    <property type="term" value="P:ubiquitin-dependent protein catabolic process"/>
    <property type="evidence" value="ECO:0007669"/>
    <property type="project" value="InterPro"/>
</dbReference>
<dbReference type="GO" id="GO:0034098">
    <property type="term" value="C:VCP-NPL4-UFD1 AAA ATPase complex"/>
    <property type="evidence" value="ECO:0007669"/>
    <property type="project" value="TreeGrafter"/>
</dbReference>
<dbReference type="InterPro" id="IPR004854">
    <property type="entry name" value="Ufd1-like"/>
</dbReference>
<name>A0A6A6Q5K6_9PEZI</name>
<dbReference type="InterPro" id="IPR013087">
    <property type="entry name" value="Znf_C2H2_type"/>
</dbReference>
<dbReference type="Gene3D" id="3.10.330.10">
    <property type="match status" value="1"/>
</dbReference>
<feature type="domain" description="C2H2-type" evidence="4">
    <location>
        <begin position="457"/>
        <end position="480"/>
    </location>
</feature>
<protein>
    <submittedName>
        <fullName evidence="5">Ubiquitin fusion degradation protein UFD1-domain-containing protein</fullName>
    </submittedName>
</protein>
<evidence type="ECO:0000256" key="3">
    <source>
        <dbReference type="SAM" id="MobiDB-lite"/>
    </source>
</evidence>
<dbReference type="Gene3D" id="2.40.40.50">
    <property type="entry name" value="Ubiquitin fusion degradation protein UFD1, N-terminal domain"/>
    <property type="match status" value="1"/>
</dbReference>
<dbReference type="GeneID" id="54470544"/>
<dbReference type="InterPro" id="IPR055418">
    <property type="entry name" value="UFD1_N2"/>
</dbReference>
<dbReference type="Pfam" id="PF24842">
    <property type="entry name" value="UFD1_N2"/>
    <property type="match status" value="1"/>
</dbReference>
<organism evidence="5 6">
    <name type="scientific">Neohortaea acidophila</name>
    <dbReference type="NCBI Taxonomy" id="245834"/>
    <lineage>
        <taxon>Eukaryota</taxon>
        <taxon>Fungi</taxon>
        <taxon>Dikarya</taxon>
        <taxon>Ascomycota</taxon>
        <taxon>Pezizomycotina</taxon>
        <taxon>Dothideomycetes</taxon>
        <taxon>Dothideomycetidae</taxon>
        <taxon>Mycosphaerellales</taxon>
        <taxon>Teratosphaeriaceae</taxon>
        <taxon>Neohortaea</taxon>
    </lineage>
</organism>
<dbReference type="Pfam" id="PF23580">
    <property type="entry name" value="Znf_XAF1_N"/>
    <property type="match status" value="1"/>
</dbReference>
<evidence type="ECO:0000259" key="4">
    <source>
        <dbReference type="PROSITE" id="PS00028"/>
    </source>
</evidence>
<proteinExistence type="inferred from homology"/>
<dbReference type="GO" id="GO:0036503">
    <property type="term" value="P:ERAD pathway"/>
    <property type="evidence" value="ECO:0007669"/>
    <property type="project" value="TreeGrafter"/>
</dbReference>
<comment type="similarity">
    <text evidence="1">Belongs to the UFD1 family.</text>
</comment>
<dbReference type="Pfam" id="PF03152">
    <property type="entry name" value="UFD1_N1"/>
    <property type="match status" value="1"/>
</dbReference>
<evidence type="ECO:0000256" key="1">
    <source>
        <dbReference type="ARBA" id="ARBA00006043"/>
    </source>
</evidence>
<evidence type="ECO:0000313" key="6">
    <source>
        <dbReference type="Proteomes" id="UP000799767"/>
    </source>
</evidence>
<dbReference type="InterPro" id="IPR056012">
    <property type="entry name" value="DUF7590"/>
</dbReference>
<evidence type="ECO:0000256" key="2">
    <source>
        <dbReference type="ARBA" id="ARBA00022786"/>
    </source>
</evidence>
<dbReference type="InterPro" id="IPR055417">
    <property type="entry name" value="UFD1_N1"/>
</dbReference>
<dbReference type="PROSITE" id="PS00028">
    <property type="entry name" value="ZINC_FINGER_C2H2_1"/>
    <property type="match status" value="1"/>
</dbReference>
<dbReference type="AlphaFoldDB" id="A0A6A6Q5K6"/>
<dbReference type="Gene3D" id="6.10.130.10">
    <property type="entry name" value="Ubiquitin-protein ligase E3A, N-terminal zinc-binding domain (AZUL)"/>
    <property type="match status" value="1"/>
</dbReference>
<accession>A0A6A6Q5K6</accession>
<dbReference type="OrthoDB" id="193703at2759"/>
<dbReference type="InterPro" id="IPR032353">
    <property type="entry name" value="AZUL"/>
</dbReference>
<gene>
    <name evidence="5" type="ORF">BDY17DRAFT_14412</name>
</gene>
<dbReference type="Pfam" id="PF24503">
    <property type="entry name" value="DUF7590"/>
    <property type="match status" value="1"/>
</dbReference>
<dbReference type="PANTHER" id="PTHR12555:SF15">
    <property type="entry name" value="FUSION DEGRADATION PROTEIN (UFD1), PUTATIVE (AFU_ORTHOLOGUE AFUA_4G04640)-RELATED"/>
    <property type="match status" value="1"/>
</dbReference>
<dbReference type="Proteomes" id="UP000799767">
    <property type="component" value="Unassembled WGS sequence"/>
</dbReference>
<reference evidence="5" key="1">
    <citation type="journal article" date="2020" name="Stud. Mycol.">
        <title>101 Dothideomycetes genomes: a test case for predicting lifestyles and emergence of pathogens.</title>
        <authorList>
            <person name="Haridas S."/>
            <person name="Albert R."/>
            <person name="Binder M."/>
            <person name="Bloem J."/>
            <person name="Labutti K."/>
            <person name="Salamov A."/>
            <person name="Andreopoulos B."/>
            <person name="Baker S."/>
            <person name="Barry K."/>
            <person name="Bills G."/>
            <person name="Bluhm B."/>
            <person name="Cannon C."/>
            <person name="Castanera R."/>
            <person name="Culley D."/>
            <person name="Daum C."/>
            <person name="Ezra D."/>
            <person name="Gonzalez J."/>
            <person name="Henrissat B."/>
            <person name="Kuo A."/>
            <person name="Liang C."/>
            <person name="Lipzen A."/>
            <person name="Lutzoni F."/>
            <person name="Magnuson J."/>
            <person name="Mondo S."/>
            <person name="Nolan M."/>
            <person name="Ohm R."/>
            <person name="Pangilinan J."/>
            <person name="Park H.-J."/>
            <person name="Ramirez L."/>
            <person name="Alfaro M."/>
            <person name="Sun H."/>
            <person name="Tritt A."/>
            <person name="Yoshinaga Y."/>
            <person name="Zwiers L.-H."/>
            <person name="Turgeon B."/>
            <person name="Goodwin S."/>
            <person name="Spatafora J."/>
            <person name="Crous P."/>
            <person name="Grigoriev I."/>
        </authorList>
    </citation>
    <scope>NUCLEOTIDE SEQUENCE</scope>
    <source>
        <strain evidence="5">CBS 113389</strain>
    </source>
</reference>
<dbReference type="InterPro" id="IPR042299">
    <property type="entry name" value="Ufd1-like_Nn"/>
</dbReference>
<dbReference type="RefSeq" id="XP_033594164.1">
    <property type="nucleotide sequence ID" value="XM_033729542.1"/>
</dbReference>
<feature type="compositionally biased region" description="Polar residues" evidence="3">
    <location>
        <begin position="11"/>
        <end position="25"/>
    </location>
</feature>
<sequence length="797" mass="88303">MTDSPGPALQWSGQFVTSSAPQRQTLPGDKITLPPSALEQLLSASSQLAAQNARQNLPTYDPFNASSYSALMQAESQYQDQRQQLPYPLTFRLVNPVNGRVVYAGIREFTADDGEAALSPFLREALGLRHDGKEQKKDTGMEDEDVNMENGGPSHAITVHAKQLPKGTFVKLRPLEAGYDPEDWKALLEQHLRQNYTTLTNGEILAVPGSRGLNGIREEFRFLVDGFKPETDGVCIVDTDLEVDIEALNEEQARETLRRIAEKLHKAPGTDQGSSAGGDIDIFKAQEGQVLPGDYVDYNLSSWDRAHPIEFELTLQNDDDEVDLLLSPLSPTQRAKPRMDEHVFADFEGRPRKRIRLEPSNADLEHAEALQLSVHALSASELQSNGDNVTNGTTTHPIHYTLRAYHPDGTKAVQNGAQASDVPPSPDDIRCKNCHQWIPKGSMVLHENFCFRNNILCPHGCGQVFQKRSPAYEHHWHCPHDTSFGNTPLAHTKHNTLFHPASVLRCPNCDTQETFSTLPLLAHHRTTTCPAKPILCRFCHLVVPQEGDPDVPNAEALLSGMTPHELADGARTTECHLCSKIVRLRDMSTHLKNHDLDRLARARPIPCRNVLCGRTLDVCSKSGDTRAGTRMGQGPGNDVGLCSVCFGPLYVSMYDPENKALRRRIERKYLQQLLTGCGKSWCRNEFCKNGRKNFEIGGGTTLTAKDALPMIKPFLDGLSHAGAGGTPLHFCVDEGSQKRRTLAEFLAAEEDGQGGVRGRGFRWEWCLGALEAESGSLDAARMWLKNYAPTRAEEERL</sequence>
<dbReference type="InterPro" id="IPR042556">
    <property type="entry name" value="AZUL_sf"/>
</dbReference>
<feature type="region of interest" description="Disordered" evidence="3">
    <location>
        <begin position="1"/>
        <end position="29"/>
    </location>
</feature>
<dbReference type="PANTHER" id="PTHR12555">
    <property type="entry name" value="UBIQUITIN FUSION DEGRADATON PROTEIN 1"/>
    <property type="match status" value="1"/>
</dbReference>
<dbReference type="GO" id="GO:0031593">
    <property type="term" value="F:polyubiquitin modification-dependent protein binding"/>
    <property type="evidence" value="ECO:0007669"/>
    <property type="project" value="TreeGrafter"/>
</dbReference>